<feature type="compositionally biased region" description="Basic and acidic residues" evidence="2">
    <location>
        <begin position="91"/>
        <end position="103"/>
    </location>
</feature>
<feature type="region of interest" description="Disordered" evidence="2">
    <location>
        <begin position="428"/>
        <end position="540"/>
    </location>
</feature>
<feature type="compositionally biased region" description="Polar residues" evidence="2">
    <location>
        <begin position="142"/>
        <end position="179"/>
    </location>
</feature>
<keyword evidence="4" id="KW-1185">Reference proteome</keyword>
<feature type="region of interest" description="Disordered" evidence="2">
    <location>
        <begin position="72"/>
        <end position="217"/>
    </location>
</feature>
<feature type="compositionally biased region" description="Polar residues" evidence="2">
    <location>
        <begin position="936"/>
        <end position="946"/>
    </location>
</feature>
<feature type="region of interest" description="Disordered" evidence="2">
    <location>
        <begin position="369"/>
        <end position="406"/>
    </location>
</feature>
<keyword evidence="1" id="KW-0175">Coiled coil</keyword>
<evidence type="ECO:0000313" key="4">
    <source>
        <dbReference type="Proteomes" id="UP000053342"/>
    </source>
</evidence>
<feature type="compositionally biased region" description="Low complexity" evidence="2">
    <location>
        <begin position="474"/>
        <end position="491"/>
    </location>
</feature>
<dbReference type="EMBL" id="KN847335">
    <property type="protein sequence ID" value="KIW43632.1"/>
    <property type="molecule type" value="Genomic_DNA"/>
</dbReference>
<feature type="compositionally biased region" description="Polar residues" evidence="2">
    <location>
        <begin position="508"/>
        <end position="537"/>
    </location>
</feature>
<dbReference type="OrthoDB" id="5343018at2759"/>
<feature type="compositionally biased region" description="Low complexity" evidence="2">
    <location>
        <begin position="451"/>
        <end position="463"/>
    </location>
</feature>
<feature type="coiled-coil region" evidence="1">
    <location>
        <begin position="246"/>
        <end position="354"/>
    </location>
</feature>
<feature type="compositionally biased region" description="Polar residues" evidence="2">
    <location>
        <begin position="1005"/>
        <end position="1021"/>
    </location>
</feature>
<feature type="compositionally biased region" description="Basic and acidic residues" evidence="2">
    <location>
        <begin position="1064"/>
        <end position="1077"/>
    </location>
</feature>
<feature type="compositionally biased region" description="Polar residues" evidence="2">
    <location>
        <begin position="104"/>
        <end position="123"/>
    </location>
</feature>
<sequence>MDDAAHAHPHSPAATLVRPRSTTALGLYEQQTNQTAPLSVPHNRQQRLLNTRHARFSAQTLSVNGITIPFPRLGKPTENENLHYTTPRMVKRQDSGESTERSQDVSTVSPRSSILNEITNSSSYRERSLQRRGPIPIFQDNPGKNSMDSGKQHTPSIYQDPSSEFQTPSVTGSGSTPESTAMGLREVSVNLHRMSPRKDSPFRSIRSGSRRRTSHAKPRFNSEEYIDHIENELQMVKDAMYSPTTNTSWKEKLKKATDENVRLRKEMETMRTSFELELQNTVERAAATELHLKRKIKDLEDEVGLKQTLIQDLEIDREEKKVDQTTFEVLRARLDRLEEEKASLGATNLDMMKRNEVLTQLLALSPTKTQHTFELPTPRRRSARPMSMIVPRAPTSPPTRTPMSRPQSVLISPALPIADYFPFNTASSPDVASSCGITPASPKVPDDTDSVRSGSSTSYSRLTNAHSRRPTNMSQASSSPDSANPSDARPSQPTRQPSKRRPRRFMPGSTQLKPLLLSTFTADNGNMPSTSPMTSPKRTLPTPLPCGSSHIPRSHHTTISQSTTGDIMGSSAPISPISEVIGQPGPSFQRLDEVFDQHEERLRSEAINEALAKLTQGPDEAEYNTPVQSKDVEMIVKASSSGTPKSCPRVDSWLLRTSIPTSEGEESAYEADIDGGDNIITSILAGDLDSPKPPSRRHLEHDVDIPRPLFSMEQEIPIGPIRSPSYYNESPLNPRQRHKAILGNKDRTSGSFKAREKALKRASMPERTRQALHTDFIVEREVGDNTDQQRQLPKRGRNTARPRNPLELLQQRNIGSRTLAAITIRTVYATLTRYTSYVRSFRKDPLALARRVIANAWRANWGAFGKLSWWVLGLFLGHRSIGYEESEWNWEQYDGESIANRYCEHPSATIESDTKPDELSTSSDKQNDAVCGSDPTCETNKCTTKPSGPGWGQSLYLWGKFSVAIMLAVGGAIVKGPAEMLRDTEDQKRSRQHGTVDEGRLRGPGQQTSQDDTCLKSSGQDNHAHSRGFTSGLEPPPSDHTIRRRRSHSSPTPAPRGLRNDPSCIEREDTISVTRPHELATADEPSALDHCQQIHDETLKPTRSNRMTVFMDALMEQDNSDMQLLQLADHG</sequence>
<feature type="compositionally biased region" description="Basic residues" evidence="2">
    <location>
        <begin position="208"/>
        <end position="217"/>
    </location>
</feature>
<accession>A0A0D2C1P1</accession>
<dbReference type="AlphaFoldDB" id="A0A0D2C1P1"/>
<evidence type="ECO:0000256" key="2">
    <source>
        <dbReference type="SAM" id="MobiDB-lite"/>
    </source>
</evidence>
<feature type="region of interest" description="Disordered" evidence="2">
    <location>
        <begin position="980"/>
        <end position="1077"/>
    </location>
</feature>
<protein>
    <submittedName>
        <fullName evidence="3">Uncharacterized protein</fullName>
    </submittedName>
</protein>
<evidence type="ECO:0000313" key="3">
    <source>
        <dbReference type="EMBL" id="KIW43632.1"/>
    </source>
</evidence>
<proteinExistence type="predicted"/>
<gene>
    <name evidence="3" type="ORF">PV06_04716</name>
</gene>
<dbReference type="Proteomes" id="UP000053342">
    <property type="component" value="Unassembled WGS sequence"/>
</dbReference>
<dbReference type="GeneID" id="27356790"/>
<dbReference type="VEuPathDB" id="FungiDB:PV06_04716"/>
<dbReference type="RefSeq" id="XP_016263848.1">
    <property type="nucleotide sequence ID" value="XM_016405642.1"/>
</dbReference>
<reference evidence="3 4" key="1">
    <citation type="submission" date="2015-01" db="EMBL/GenBank/DDBJ databases">
        <title>The Genome Sequence of Exophiala oligosperma CBS72588.</title>
        <authorList>
            <consortium name="The Broad Institute Genomics Platform"/>
            <person name="Cuomo C."/>
            <person name="de Hoog S."/>
            <person name="Gorbushina A."/>
            <person name="Stielow B."/>
            <person name="Teixiera M."/>
            <person name="Abouelleil A."/>
            <person name="Chapman S.B."/>
            <person name="Priest M."/>
            <person name="Young S.K."/>
            <person name="Wortman J."/>
            <person name="Nusbaum C."/>
            <person name="Birren B."/>
        </authorList>
    </citation>
    <scope>NUCLEOTIDE SEQUENCE [LARGE SCALE GENOMIC DNA]</scope>
    <source>
        <strain evidence="3 4">CBS 72588</strain>
    </source>
</reference>
<evidence type="ECO:0000256" key="1">
    <source>
        <dbReference type="SAM" id="Coils"/>
    </source>
</evidence>
<organism evidence="3 4">
    <name type="scientific">Exophiala oligosperma</name>
    <dbReference type="NCBI Taxonomy" id="215243"/>
    <lineage>
        <taxon>Eukaryota</taxon>
        <taxon>Fungi</taxon>
        <taxon>Dikarya</taxon>
        <taxon>Ascomycota</taxon>
        <taxon>Pezizomycotina</taxon>
        <taxon>Eurotiomycetes</taxon>
        <taxon>Chaetothyriomycetidae</taxon>
        <taxon>Chaetothyriales</taxon>
        <taxon>Herpotrichiellaceae</taxon>
        <taxon>Exophiala</taxon>
    </lineage>
</organism>
<feature type="compositionally biased region" description="Basic and acidic residues" evidence="2">
    <location>
        <begin position="980"/>
        <end position="1001"/>
    </location>
</feature>
<name>A0A0D2C1P1_9EURO</name>
<feature type="region of interest" description="Disordered" evidence="2">
    <location>
        <begin position="782"/>
        <end position="803"/>
    </location>
</feature>
<dbReference type="HOGENOM" id="CLU_274179_0_0_1"/>
<feature type="region of interest" description="Disordered" evidence="2">
    <location>
        <begin position="907"/>
        <end position="946"/>
    </location>
</feature>